<evidence type="ECO:0000256" key="9">
    <source>
        <dbReference type="ARBA" id="ARBA00025617"/>
    </source>
</evidence>
<feature type="compositionally biased region" description="Polar residues" evidence="10">
    <location>
        <begin position="147"/>
        <end position="159"/>
    </location>
</feature>
<feature type="compositionally biased region" description="Acidic residues" evidence="10">
    <location>
        <begin position="275"/>
        <end position="286"/>
    </location>
</feature>
<keyword evidence="13" id="KW-1185">Reference proteome</keyword>
<keyword evidence="5" id="KW-0805">Transcription regulation</keyword>
<dbReference type="InterPro" id="IPR027093">
    <property type="entry name" value="EAF_fam"/>
</dbReference>
<protein>
    <recommendedName>
        <fullName evidence="3">Ell-associated factor Eaf</fullName>
    </recommendedName>
</protein>
<comment type="similarity">
    <text evidence="2">Belongs to the EAF family.</text>
</comment>
<evidence type="ECO:0000313" key="13">
    <source>
        <dbReference type="Proteomes" id="UP001233999"/>
    </source>
</evidence>
<gene>
    <name evidence="12" type="ORF">L9F63_010848</name>
</gene>
<dbReference type="GO" id="GO:0003711">
    <property type="term" value="F:transcription elongation factor activity"/>
    <property type="evidence" value="ECO:0007669"/>
    <property type="project" value="TreeGrafter"/>
</dbReference>
<dbReference type="GO" id="GO:0032783">
    <property type="term" value="C:super elongation complex"/>
    <property type="evidence" value="ECO:0007669"/>
    <property type="project" value="InterPro"/>
</dbReference>
<feature type="region of interest" description="Disordered" evidence="10">
    <location>
        <begin position="235"/>
        <end position="328"/>
    </location>
</feature>
<feature type="compositionally biased region" description="Low complexity" evidence="10">
    <location>
        <begin position="191"/>
        <end position="204"/>
    </location>
</feature>
<keyword evidence="6" id="KW-0010">Activator</keyword>
<evidence type="ECO:0000256" key="2">
    <source>
        <dbReference type="ARBA" id="ARBA00007798"/>
    </source>
</evidence>
<reference evidence="12" key="2">
    <citation type="submission" date="2023-05" db="EMBL/GenBank/DDBJ databases">
        <authorList>
            <person name="Fouks B."/>
        </authorList>
    </citation>
    <scope>NUCLEOTIDE SEQUENCE</scope>
    <source>
        <strain evidence="12">Stay&amp;Tobe</strain>
        <tissue evidence="12">Testes</tissue>
    </source>
</reference>
<dbReference type="InterPro" id="IPR019194">
    <property type="entry name" value="Tscrpt_elong_fac_Eaf_N"/>
</dbReference>
<name>A0AAD8EQV9_DIPPU</name>
<dbReference type="Proteomes" id="UP001233999">
    <property type="component" value="Unassembled WGS sequence"/>
</dbReference>
<evidence type="ECO:0000256" key="7">
    <source>
        <dbReference type="ARBA" id="ARBA00023163"/>
    </source>
</evidence>
<evidence type="ECO:0000256" key="1">
    <source>
        <dbReference type="ARBA" id="ARBA00004123"/>
    </source>
</evidence>
<evidence type="ECO:0000259" key="11">
    <source>
        <dbReference type="Pfam" id="PF09816"/>
    </source>
</evidence>
<keyword evidence="4" id="KW-0597">Phosphoprotein</keyword>
<reference evidence="12" key="1">
    <citation type="journal article" date="2023" name="IScience">
        <title>Live-bearing cockroach genome reveals convergent evolutionary mechanisms linked to viviparity in insects and beyond.</title>
        <authorList>
            <person name="Fouks B."/>
            <person name="Harrison M.C."/>
            <person name="Mikhailova A.A."/>
            <person name="Marchal E."/>
            <person name="English S."/>
            <person name="Carruthers M."/>
            <person name="Jennings E.C."/>
            <person name="Chiamaka E.L."/>
            <person name="Frigard R.A."/>
            <person name="Pippel M."/>
            <person name="Attardo G.M."/>
            <person name="Benoit J.B."/>
            <person name="Bornberg-Bauer E."/>
            <person name="Tobe S.S."/>
        </authorList>
    </citation>
    <scope>NUCLEOTIDE SEQUENCE</scope>
    <source>
        <strain evidence="12">Stay&amp;Tobe</strain>
    </source>
</reference>
<feature type="domain" description="Transcription elongation factor Eaf N-terminal" evidence="11">
    <location>
        <begin position="26"/>
        <end position="124"/>
    </location>
</feature>
<sequence length="328" mass="35331">MQKYQHNVTNGENMADKLGLGSEIRELKLGPSFTNSRGGDSFHTLRYDFKPASVDVNKIATVDVGSNNQVTLTVPHLDGAGTSHTVFKGSQRPCQKECVIIIDRVTGEITLEKLTTNIQVKKTRLEAAPKLALSLPHPTSRPLTPVESMSNSQSKSKLPSPQHKPNKKKTSPKPHLLAASASGSIPRHSPLRASPSYSSSRSPPRVMPPQHKSPSSQAASLPVLRLEEEHDLGFGSSYPTFHRTESPEYMRPVVEEDRGMTVASSEVGILSESSDSSDSDSSDSDSDPVNSTITANGHLNGTASPSLSLPDHILSEDLHLSESNSDSD</sequence>
<feature type="compositionally biased region" description="Basic and acidic residues" evidence="10">
    <location>
        <begin position="242"/>
        <end position="259"/>
    </location>
</feature>
<evidence type="ECO:0000256" key="10">
    <source>
        <dbReference type="SAM" id="MobiDB-lite"/>
    </source>
</evidence>
<organism evidence="12 13">
    <name type="scientific">Diploptera punctata</name>
    <name type="common">Pacific beetle cockroach</name>
    <dbReference type="NCBI Taxonomy" id="6984"/>
    <lineage>
        <taxon>Eukaryota</taxon>
        <taxon>Metazoa</taxon>
        <taxon>Ecdysozoa</taxon>
        <taxon>Arthropoda</taxon>
        <taxon>Hexapoda</taxon>
        <taxon>Insecta</taxon>
        <taxon>Pterygota</taxon>
        <taxon>Neoptera</taxon>
        <taxon>Polyneoptera</taxon>
        <taxon>Dictyoptera</taxon>
        <taxon>Blattodea</taxon>
        <taxon>Blaberoidea</taxon>
        <taxon>Blaberidae</taxon>
        <taxon>Diplopterinae</taxon>
        <taxon>Diploptera</taxon>
    </lineage>
</organism>
<evidence type="ECO:0000313" key="12">
    <source>
        <dbReference type="EMBL" id="KAJ9598452.1"/>
    </source>
</evidence>
<comment type="caution">
    <text evidence="12">The sequence shown here is derived from an EMBL/GenBank/DDBJ whole genome shotgun (WGS) entry which is preliminary data.</text>
</comment>
<comment type="subcellular location">
    <subcellularLocation>
        <location evidence="1">Nucleus</location>
    </subcellularLocation>
</comment>
<dbReference type="EMBL" id="JASPKZ010001217">
    <property type="protein sequence ID" value="KAJ9598452.1"/>
    <property type="molecule type" value="Genomic_DNA"/>
</dbReference>
<evidence type="ECO:0000256" key="4">
    <source>
        <dbReference type="ARBA" id="ARBA00022553"/>
    </source>
</evidence>
<feature type="compositionally biased region" description="Polar residues" evidence="10">
    <location>
        <begin position="288"/>
        <end position="307"/>
    </location>
</feature>
<dbReference type="PANTHER" id="PTHR15970">
    <property type="entry name" value="ELL-ASSOCIATED FACTOR EAF"/>
    <property type="match status" value="1"/>
</dbReference>
<evidence type="ECO:0000256" key="8">
    <source>
        <dbReference type="ARBA" id="ARBA00023242"/>
    </source>
</evidence>
<comment type="function">
    <text evidence="9">Promotes transcriptional elongation by Su(Tpl)/ELL. Essential for development.</text>
</comment>
<dbReference type="GO" id="GO:0006368">
    <property type="term" value="P:transcription elongation by RNA polymerase II"/>
    <property type="evidence" value="ECO:0007669"/>
    <property type="project" value="InterPro"/>
</dbReference>
<evidence type="ECO:0000256" key="6">
    <source>
        <dbReference type="ARBA" id="ARBA00023159"/>
    </source>
</evidence>
<proteinExistence type="inferred from homology"/>
<keyword evidence="8" id="KW-0539">Nucleus</keyword>
<evidence type="ECO:0000256" key="5">
    <source>
        <dbReference type="ARBA" id="ARBA00023015"/>
    </source>
</evidence>
<feature type="region of interest" description="Disordered" evidence="10">
    <location>
        <begin position="131"/>
        <end position="220"/>
    </location>
</feature>
<dbReference type="PANTHER" id="PTHR15970:SF2">
    <property type="entry name" value="ELL-ASSOCIATED FACTOR EAF"/>
    <property type="match status" value="1"/>
</dbReference>
<keyword evidence="7" id="KW-0804">Transcription</keyword>
<dbReference type="Pfam" id="PF09816">
    <property type="entry name" value="EAF"/>
    <property type="match status" value="1"/>
</dbReference>
<evidence type="ECO:0000256" key="3">
    <source>
        <dbReference type="ARBA" id="ARBA00021452"/>
    </source>
</evidence>
<accession>A0AAD8EQV9</accession>
<dbReference type="AlphaFoldDB" id="A0AAD8EQV9"/>